<protein>
    <recommendedName>
        <fullName evidence="2">F-box domain-containing protein</fullName>
    </recommendedName>
</protein>
<sequence>RTFYDRVRKYLRRKKTLDSGFGTGSSSRENVTSHEDNKYSSTPQLPPDVIRHILSYCEPDSIATHRMISRNWNLIVRPQLENESISPTITFLSIQRLPDNIKDRKETKKNNQTNLFDRPSSGRITFHVHLEMLHPAAHLFRRMRNLNCADRLVHCYNPQDSAAAPTSYLFGLNVNDGAFFRSLAEMIKGTSIGHVELIDLDYSDPIGIVRSVLDEVTIYHLAFRCEKMTQIESERILYDIRTHHVEKTTIRVRVDYVNDPRSFLLQLADSVDALQIVQDNHTGPNKSYRYLFGLRNHDWVRLISEMFNNRVSKIKIDNSWYSHINSLDETYALIKEVARKPKPCWLKTTTRGGFEVSSFKYLYLSRTIEYKV</sequence>
<dbReference type="InterPro" id="IPR001810">
    <property type="entry name" value="F-box_dom"/>
</dbReference>
<feature type="region of interest" description="Disordered" evidence="1">
    <location>
        <begin position="18"/>
        <end position="44"/>
    </location>
</feature>
<feature type="non-terminal residue" evidence="3">
    <location>
        <position position="372"/>
    </location>
</feature>
<organism evidence="3 4">
    <name type="scientific">Pristionchus fissidentatus</name>
    <dbReference type="NCBI Taxonomy" id="1538716"/>
    <lineage>
        <taxon>Eukaryota</taxon>
        <taxon>Metazoa</taxon>
        <taxon>Ecdysozoa</taxon>
        <taxon>Nematoda</taxon>
        <taxon>Chromadorea</taxon>
        <taxon>Rhabditida</taxon>
        <taxon>Rhabditina</taxon>
        <taxon>Diplogasteromorpha</taxon>
        <taxon>Diplogasteroidea</taxon>
        <taxon>Neodiplogasteridae</taxon>
        <taxon>Pristionchus</taxon>
    </lineage>
</organism>
<dbReference type="Pfam" id="PF00646">
    <property type="entry name" value="F-box"/>
    <property type="match status" value="1"/>
</dbReference>
<gene>
    <name evidence="3" type="ORF">PFISCL1PPCAC_12943</name>
</gene>
<dbReference type="EMBL" id="BTSY01000004">
    <property type="protein sequence ID" value="GMT21646.1"/>
    <property type="molecule type" value="Genomic_DNA"/>
</dbReference>
<dbReference type="SUPFAM" id="SSF81383">
    <property type="entry name" value="F-box domain"/>
    <property type="match status" value="1"/>
</dbReference>
<dbReference type="Proteomes" id="UP001432322">
    <property type="component" value="Unassembled WGS sequence"/>
</dbReference>
<evidence type="ECO:0000313" key="4">
    <source>
        <dbReference type="Proteomes" id="UP001432322"/>
    </source>
</evidence>
<dbReference type="CDD" id="cd09917">
    <property type="entry name" value="F-box_SF"/>
    <property type="match status" value="1"/>
</dbReference>
<feature type="non-terminal residue" evidence="3">
    <location>
        <position position="1"/>
    </location>
</feature>
<accession>A0AAV5VPW4</accession>
<name>A0AAV5VPW4_9BILA</name>
<feature type="domain" description="F-box" evidence="2">
    <location>
        <begin position="39"/>
        <end position="88"/>
    </location>
</feature>
<evidence type="ECO:0000259" key="2">
    <source>
        <dbReference type="PROSITE" id="PS50181"/>
    </source>
</evidence>
<comment type="caution">
    <text evidence="3">The sequence shown here is derived from an EMBL/GenBank/DDBJ whole genome shotgun (WGS) entry which is preliminary data.</text>
</comment>
<keyword evidence="4" id="KW-1185">Reference proteome</keyword>
<evidence type="ECO:0000256" key="1">
    <source>
        <dbReference type="SAM" id="MobiDB-lite"/>
    </source>
</evidence>
<reference evidence="3" key="1">
    <citation type="submission" date="2023-10" db="EMBL/GenBank/DDBJ databases">
        <title>Genome assembly of Pristionchus species.</title>
        <authorList>
            <person name="Yoshida K."/>
            <person name="Sommer R.J."/>
        </authorList>
    </citation>
    <scope>NUCLEOTIDE SEQUENCE</scope>
    <source>
        <strain evidence="3">RS5133</strain>
    </source>
</reference>
<dbReference type="InterPro" id="IPR036047">
    <property type="entry name" value="F-box-like_dom_sf"/>
</dbReference>
<dbReference type="PROSITE" id="PS50181">
    <property type="entry name" value="FBOX"/>
    <property type="match status" value="1"/>
</dbReference>
<dbReference type="AlphaFoldDB" id="A0AAV5VPW4"/>
<proteinExistence type="predicted"/>
<evidence type="ECO:0000313" key="3">
    <source>
        <dbReference type="EMBL" id="GMT21646.1"/>
    </source>
</evidence>